<dbReference type="PIRSF" id="PIRSF017228">
    <property type="entry name" value="Sphnglp_dlt4_des"/>
    <property type="match status" value="1"/>
</dbReference>
<feature type="transmembrane region" description="Helical" evidence="10">
    <location>
        <begin position="43"/>
        <end position="61"/>
    </location>
</feature>
<dbReference type="STRING" id="299467.A0A443SI54"/>
<comment type="similarity">
    <text evidence="2 9">Belongs to the fatty acid desaturase type 1 family. DEGS subfamily.</text>
</comment>
<dbReference type="SMART" id="SM01269">
    <property type="entry name" value="Lipid_DES"/>
    <property type="match status" value="1"/>
</dbReference>
<dbReference type="Proteomes" id="UP000288716">
    <property type="component" value="Unassembled WGS sequence"/>
</dbReference>
<dbReference type="OrthoDB" id="200948at2759"/>
<protein>
    <recommendedName>
        <fullName evidence="3">sphingolipid 4-desaturase</fullName>
        <ecNumber evidence="3">1.14.19.17</ecNumber>
    </recommendedName>
</protein>
<dbReference type="GO" id="GO:0016020">
    <property type="term" value="C:membrane"/>
    <property type="evidence" value="ECO:0007669"/>
    <property type="project" value="UniProtKB-SubCell"/>
</dbReference>
<evidence type="ECO:0000259" key="11">
    <source>
        <dbReference type="SMART" id="SM01269"/>
    </source>
</evidence>
<comment type="caution">
    <text evidence="12">The sequence shown here is derived from an EMBL/GenBank/DDBJ whole genome shotgun (WGS) entry which is preliminary data.</text>
</comment>
<dbReference type="GO" id="GO:0046513">
    <property type="term" value="P:ceramide biosynthetic process"/>
    <property type="evidence" value="ECO:0007669"/>
    <property type="project" value="TreeGrafter"/>
</dbReference>
<organism evidence="12 13">
    <name type="scientific">Leptotrombidium deliense</name>
    <dbReference type="NCBI Taxonomy" id="299467"/>
    <lineage>
        <taxon>Eukaryota</taxon>
        <taxon>Metazoa</taxon>
        <taxon>Ecdysozoa</taxon>
        <taxon>Arthropoda</taxon>
        <taxon>Chelicerata</taxon>
        <taxon>Arachnida</taxon>
        <taxon>Acari</taxon>
        <taxon>Acariformes</taxon>
        <taxon>Trombidiformes</taxon>
        <taxon>Prostigmata</taxon>
        <taxon>Anystina</taxon>
        <taxon>Parasitengona</taxon>
        <taxon>Trombiculoidea</taxon>
        <taxon>Trombiculidae</taxon>
        <taxon>Leptotrombidium</taxon>
    </lineage>
</organism>
<keyword evidence="13" id="KW-1185">Reference proteome</keyword>
<keyword evidence="5 10" id="KW-1133">Transmembrane helix</keyword>
<dbReference type="InterPro" id="IPR005804">
    <property type="entry name" value="FA_desaturase_dom"/>
</dbReference>
<sequence>MGSQVSRNDFKWVGSDEPHATRRKLILQKYPQVKQLMKLDPIFKWKVLTLVCIQIITIILIRNVTSYLFLFFLSYCFTGVINHSLTLAIHEIGHRQAFGQTAVLANKLFGIIANLPLAVPMFIAFKNYHLDHHVYLSVDMLDPDLPTAFETKVFTTSFTKTIFIFLQPFFYTLRPLFHRFKKPTAMEIVNIVVQITFDCIIGITLGWHLVLYLLFSTIVCMGLHPLTGHFISEHYIMFDESVEKRPKNPNLETIPEELIPQTYSYYGPLNYITFNVGYHVEHHDFPSIPASNLPLLKKMAPEFYDNLNYHTSWTKVLYCYITDPNAGPFARSKRPYSEPFLEKYQ</sequence>
<accession>A0A443SI54</accession>
<dbReference type="InterPro" id="IPR011388">
    <property type="entry name" value="DES1/DES2"/>
</dbReference>
<evidence type="ECO:0000256" key="9">
    <source>
        <dbReference type="PIRNR" id="PIRNR017228"/>
    </source>
</evidence>
<evidence type="ECO:0000256" key="3">
    <source>
        <dbReference type="ARBA" id="ARBA00012021"/>
    </source>
</evidence>
<gene>
    <name evidence="12" type="ORF">B4U80_02498</name>
</gene>
<dbReference type="EMBL" id="NCKV01002192">
    <property type="protein sequence ID" value="RWS27189.1"/>
    <property type="molecule type" value="Genomic_DNA"/>
</dbReference>
<keyword evidence="7 9" id="KW-0443">Lipid metabolism</keyword>
<dbReference type="Pfam" id="PF00487">
    <property type="entry name" value="FA_desaturase"/>
    <property type="match status" value="1"/>
</dbReference>
<evidence type="ECO:0000256" key="4">
    <source>
        <dbReference type="ARBA" id="ARBA00022692"/>
    </source>
</evidence>
<comment type="subcellular location">
    <subcellularLocation>
        <location evidence="1">Membrane</location>
        <topology evidence="1">Multi-pass membrane protein</topology>
    </subcellularLocation>
</comment>
<keyword evidence="6 9" id="KW-0560">Oxidoreductase</keyword>
<feature type="transmembrane region" description="Helical" evidence="10">
    <location>
        <begin position="67"/>
        <end position="89"/>
    </location>
</feature>
<evidence type="ECO:0000256" key="7">
    <source>
        <dbReference type="ARBA" id="ARBA00023098"/>
    </source>
</evidence>
<evidence type="ECO:0000256" key="10">
    <source>
        <dbReference type="SAM" id="Phobius"/>
    </source>
</evidence>
<dbReference type="EC" id="1.14.19.17" evidence="3"/>
<evidence type="ECO:0000256" key="5">
    <source>
        <dbReference type="ARBA" id="ARBA00022989"/>
    </source>
</evidence>
<feature type="transmembrane region" description="Helical" evidence="10">
    <location>
        <begin position="185"/>
        <end position="203"/>
    </location>
</feature>
<dbReference type="PANTHER" id="PTHR12879:SF8">
    <property type="entry name" value="SPHINGOLIPID DELTA(4)-DESATURASE DES1"/>
    <property type="match status" value="1"/>
</dbReference>
<reference evidence="12 13" key="1">
    <citation type="journal article" date="2018" name="Gigascience">
        <title>Genomes of trombidid mites reveal novel predicted allergens and laterally-transferred genes associated with secondary metabolism.</title>
        <authorList>
            <person name="Dong X."/>
            <person name="Chaisiri K."/>
            <person name="Xia D."/>
            <person name="Armstrong S.D."/>
            <person name="Fang Y."/>
            <person name="Donnelly M.J."/>
            <person name="Kadowaki T."/>
            <person name="McGarry J.W."/>
            <person name="Darby A.C."/>
            <person name="Makepeace B.L."/>
        </authorList>
    </citation>
    <scope>NUCLEOTIDE SEQUENCE [LARGE SCALE GENOMIC DNA]</scope>
    <source>
        <strain evidence="12">UoL-UT</strain>
    </source>
</reference>
<evidence type="ECO:0000313" key="13">
    <source>
        <dbReference type="Proteomes" id="UP000288716"/>
    </source>
</evidence>
<proteinExistence type="inferred from homology"/>
<dbReference type="Pfam" id="PF08557">
    <property type="entry name" value="Lipid_DES"/>
    <property type="match status" value="1"/>
</dbReference>
<evidence type="ECO:0000313" key="12">
    <source>
        <dbReference type="EMBL" id="RWS27189.1"/>
    </source>
</evidence>
<evidence type="ECO:0000256" key="6">
    <source>
        <dbReference type="ARBA" id="ARBA00023002"/>
    </source>
</evidence>
<evidence type="ECO:0000256" key="2">
    <source>
        <dbReference type="ARBA" id="ARBA00006146"/>
    </source>
</evidence>
<dbReference type="InterPro" id="IPR013866">
    <property type="entry name" value="Sphingolipid_d4-desaturase_N"/>
</dbReference>
<dbReference type="GO" id="GO:0042284">
    <property type="term" value="F:sphingolipid delta-4 desaturase activity"/>
    <property type="evidence" value="ECO:0007669"/>
    <property type="project" value="UniProtKB-UniRule"/>
</dbReference>
<feature type="domain" description="Sphingolipid delta4-desaturase N-terminal" evidence="11">
    <location>
        <begin position="5"/>
        <end position="43"/>
    </location>
</feature>
<feature type="transmembrane region" description="Helical" evidence="10">
    <location>
        <begin position="153"/>
        <end position="173"/>
    </location>
</feature>
<name>A0A443SI54_9ACAR</name>
<dbReference type="PANTHER" id="PTHR12879">
    <property type="entry name" value="SPHINGOLIPID DELTA 4 DESATURASE/C-4 HYDROXYLASE PROTEIN DES2"/>
    <property type="match status" value="1"/>
</dbReference>
<evidence type="ECO:0000256" key="1">
    <source>
        <dbReference type="ARBA" id="ARBA00004141"/>
    </source>
</evidence>
<feature type="transmembrane region" description="Helical" evidence="10">
    <location>
        <begin position="101"/>
        <end position="125"/>
    </location>
</feature>
<dbReference type="AlphaFoldDB" id="A0A443SI54"/>
<evidence type="ECO:0000256" key="8">
    <source>
        <dbReference type="ARBA" id="ARBA00023136"/>
    </source>
</evidence>
<keyword evidence="4 10" id="KW-0812">Transmembrane</keyword>
<dbReference type="VEuPathDB" id="VectorBase:LDEU004851"/>
<keyword evidence="8 9" id="KW-0472">Membrane</keyword>